<reference evidence="1 2" key="1">
    <citation type="submission" date="2023-03" db="EMBL/GenBank/DDBJ databases">
        <title>High recombination rates correlate with genetic variation in Cardiocondyla obscurior ants.</title>
        <authorList>
            <person name="Errbii M."/>
        </authorList>
    </citation>
    <scope>NUCLEOTIDE SEQUENCE [LARGE SCALE GENOMIC DNA]</scope>
    <source>
        <strain evidence="1">Alpha-2009</strain>
        <tissue evidence="1">Whole body</tissue>
    </source>
</reference>
<gene>
    <name evidence="1" type="ORF">PUN28_000869</name>
</gene>
<dbReference type="EMBL" id="JADYXP020000001">
    <property type="protein sequence ID" value="KAL0133426.1"/>
    <property type="molecule type" value="Genomic_DNA"/>
</dbReference>
<sequence length="74" mass="8153">MNICSFRDFNRVGGEGPRTHLAHKRLDTLVSTPTMSVLRFRPILSFSLFSSDFGSMSLKSSSVKIPSVTCLALC</sequence>
<evidence type="ECO:0000313" key="2">
    <source>
        <dbReference type="Proteomes" id="UP001430953"/>
    </source>
</evidence>
<name>A0AAW2H243_9HYME</name>
<organism evidence="1 2">
    <name type="scientific">Cardiocondyla obscurior</name>
    <dbReference type="NCBI Taxonomy" id="286306"/>
    <lineage>
        <taxon>Eukaryota</taxon>
        <taxon>Metazoa</taxon>
        <taxon>Ecdysozoa</taxon>
        <taxon>Arthropoda</taxon>
        <taxon>Hexapoda</taxon>
        <taxon>Insecta</taxon>
        <taxon>Pterygota</taxon>
        <taxon>Neoptera</taxon>
        <taxon>Endopterygota</taxon>
        <taxon>Hymenoptera</taxon>
        <taxon>Apocrita</taxon>
        <taxon>Aculeata</taxon>
        <taxon>Formicoidea</taxon>
        <taxon>Formicidae</taxon>
        <taxon>Myrmicinae</taxon>
        <taxon>Cardiocondyla</taxon>
    </lineage>
</organism>
<accession>A0AAW2H243</accession>
<dbReference type="AlphaFoldDB" id="A0AAW2H243"/>
<proteinExistence type="predicted"/>
<evidence type="ECO:0000313" key="1">
    <source>
        <dbReference type="EMBL" id="KAL0133426.1"/>
    </source>
</evidence>
<comment type="caution">
    <text evidence="1">The sequence shown here is derived from an EMBL/GenBank/DDBJ whole genome shotgun (WGS) entry which is preliminary data.</text>
</comment>
<dbReference type="Proteomes" id="UP001430953">
    <property type="component" value="Unassembled WGS sequence"/>
</dbReference>
<keyword evidence="2" id="KW-1185">Reference proteome</keyword>
<protein>
    <submittedName>
        <fullName evidence="1">Uncharacterized protein</fullName>
    </submittedName>
</protein>